<dbReference type="Pfam" id="PF25000">
    <property type="entry name" value="DUF7779"/>
    <property type="match status" value="1"/>
</dbReference>
<dbReference type="PRINTS" id="PR00364">
    <property type="entry name" value="DISEASERSIST"/>
</dbReference>
<dbReference type="PANTHER" id="PTHR35205">
    <property type="entry name" value="NB-ARC AND TPR DOMAIN PROTEIN"/>
    <property type="match status" value="1"/>
</dbReference>
<evidence type="ECO:0000259" key="3">
    <source>
        <dbReference type="Pfam" id="PF25000"/>
    </source>
</evidence>
<dbReference type="Pfam" id="PF13374">
    <property type="entry name" value="TPR_10"/>
    <property type="match status" value="1"/>
</dbReference>
<dbReference type="OrthoDB" id="6161812at2759"/>
<dbReference type="InterPro" id="IPR011990">
    <property type="entry name" value="TPR-like_helical_dom_sf"/>
</dbReference>
<accession>A0A2J6QDG0</accession>
<evidence type="ECO:0000313" key="5">
    <source>
        <dbReference type="Proteomes" id="UP000235672"/>
    </source>
</evidence>
<keyword evidence="5" id="KW-1185">Reference proteome</keyword>
<dbReference type="InterPro" id="IPR056681">
    <property type="entry name" value="DUF7779"/>
</dbReference>
<proteinExistence type="predicted"/>
<feature type="domain" description="DUF7708" evidence="2">
    <location>
        <begin position="116"/>
        <end position="227"/>
    </location>
</feature>
<dbReference type="GO" id="GO:0043531">
    <property type="term" value="F:ADP binding"/>
    <property type="evidence" value="ECO:0007669"/>
    <property type="project" value="InterPro"/>
</dbReference>
<evidence type="ECO:0000313" key="4">
    <source>
        <dbReference type="EMBL" id="PMD24302.1"/>
    </source>
</evidence>
<organism evidence="4 5">
    <name type="scientific">Hyaloscypha hepaticicola</name>
    <dbReference type="NCBI Taxonomy" id="2082293"/>
    <lineage>
        <taxon>Eukaryota</taxon>
        <taxon>Fungi</taxon>
        <taxon>Dikarya</taxon>
        <taxon>Ascomycota</taxon>
        <taxon>Pezizomycotina</taxon>
        <taxon>Leotiomycetes</taxon>
        <taxon>Helotiales</taxon>
        <taxon>Hyaloscyphaceae</taxon>
        <taxon>Hyaloscypha</taxon>
    </lineage>
</organism>
<evidence type="ECO:0000259" key="2">
    <source>
        <dbReference type="Pfam" id="PF24809"/>
    </source>
</evidence>
<reference evidence="4 5" key="1">
    <citation type="submission" date="2016-05" db="EMBL/GenBank/DDBJ databases">
        <title>A degradative enzymes factory behind the ericoid mycorrhizal symbiosis.</title>
        <authorList>
            <consortium name="DOE Joint Genome Institute"/>
            <person name="Martino E."/>
            <person name="Morin E."/>
            <person name="Grelet G."/>
            <person name="Kuo A."/>
            <person name="Kohler A."/>
            <person name="Daghino S."/>
            <person name="Barry K."/>
            <person name="Choi C."/>
            <person name="Cichocki N."/>
            <person name="Clum A."/>
            <person name="Copeland A."/>
            <person name="Hainaut M."/>
            <person name="Haridas S."/>
            <person name="Labutti K."/>
            <person name="Lindquist E."/>
            <person name="Lipzen A."/>
            <person name="Khouja H.-R."/>
            <person name="Murat C."/>
            <person name="Ohm R."/>
            <person name="Olson A."/>
            <person name="Spatafora J."/>
            <person name="Veneault-Fourrey C."/>
            <person name="Henrissat B."/>
            <person name="Grigoriev I."/>
            <person name="Martin F."/>
            <person name="Perotto S."/>
        </authorList>
    </citation>
    <scope>NUCLEOTIDE SEQUENCE [LARGE SCALE GENOMIC DNA]</scope>
    <source>
        <strain evidence="4 5">UAMH 7357</strain>
    </source>
</reference>
<dbReference type="PANTHER" id="PTHR35205:SF1">
    <property type="entry name" value="ZU5 DOMAIN-CONTAINING PROTEIN"/>
    <property type="match status" value="1"/>
</dbReference>
<protein>
    <submittedName>
        <fullName evidence="4">Tpr repeat-containing protein</fullName>
    </submittedName>
</protein>
<dbReference type="SUPFAM" id="SSF52540">
    <property type="entry name" value="P-loop containing nucleoside triphosphate hydrolases"/>
    <property type="match status" value="1"/>
</dbReference>
<feature type="domain" description="DUF7779" evidence="3">
    <location>
        <begin position="513"/>
        <end position="601"/>
    </location>
</feature>
<dbReference type="Pfam" id="PF00931">
    <property type="entry name" value="NB-ARC"/>
    <property type="match status" value="1"/>
</dbReference>
<dbReference type="Gene3D" id="3.40.50.300">
    <property type="entry name" value="P-loop containing nucleotide triphosphate hydrolases"/>
    <property type="match status" value="1"/>
</dbReference>
<name>A0A2J6QDG0_9HELO</name>
<dbReference type="Pfam" id="PF24809">
    <property type="entry name" value="DUF7708"/>
    <property type="match status" value="1"/>
</dbReference>
<dbReference type="Gene3D" id="1.25.40.10">
    <property type="entry name" value="Tetratricopeptide repeat domain"/>
    <property type="match status" value="2"/>
</dbReference>
<evidence type="ECO:0000259" key="1">
    <source>
        <dbReference type="Pfam" id="PF00931"/>
    </source>
</evidence>
<dbReference type="Proteomes" id="UP000235672">
    <property type="component" value="Unassembled WGS sequence"/>
</dbReference>
<feature type="domain" description="NB-ARC" evidence="1">
    <location>
        <begin position="290"/>
        <end position="435"/>
    </location>
</feature>
<dbReference type="InterPro" id="IPR056125">
    <property type="entry name" value="DUF7708"/>
</dbReference>
<dbReference type="STRING" id="1745343.A0A2J6QDG0"/>
<sequence>MSDSASFLQAAAQQAERLGEPKAVRPQTTAQDNKIWKAALQRYYDELANGGYKGHAIDRDLWDIKDPEELLNQIKTFPASERAPEDLNVLKKVLLGLSDFAAVAALALGMNGRVAAVIWGSIRLLLILSRPAFPKIIQMLKDLETTLPKYKNYEKHLPMTPALEDALCDVYTDIILFCAQAITFFRNNPNFARSTTIWSQFNRKFLGTITNLQNHSRRVDEEVDIIRMAREADSAETLNVIANMKTFSLSWQAKLPCHILPYGLNPQFLERSKEVSQVRTTLDPSSQEDECELKVMAIHGLGGVGKSQVALHYANMSMKVFEVIIWIPSETHVKMSQAIANLASKLGLPRNDTDVKEEDMQMVIKVKDWLNSSGRTFLLIFDNVEDINVVLPVWPSSNRGSILITTRYSSIASKRTSNILHLQSFTPEAAKQALSALAGLPAESEIEVAALSKICRSLGGLPLAIVQISQFIRGRGYNYEEFLKLYEKSASKIHARGETPEYNHTLSTVWVMSLEKLTPEAEHLLSLLAFFDPDLIFERLLTNSRASLTDDCLEFLFDDFDFGDAVGALLKLSFINRSSAQKSLSVHRLVQYTVLSNLPKDKATSFLTATIQLLSFGFPNKWGETGDHQGHGYESWETCREVLPHVQRLIEITGKQKFTPQYPDKFAELVFRVGTYLWETEQPTTALYLFNFGLSLGLDPEGPICNPAVRMLGHVALDVAQPRVALKAYQNTLAARLKLFDSSHPQIADVYDSIACAYTEIGDVAQAIEILDKAKAIHLSNNPRRMSRTLAIYAMTYLRAGKPDEALQALKDCWDLQGKTEEQICQSRYPKHSGDIVLLARIYHMQNKKEEALELASKTITIRKGILGSKGPRVADSMFIVAGMLRESGKDALARKLLREIIDMAQGMIEMQGHLARSLWTLGSILERAGEIDEGAGLKRSAREVRGNIQGRETEDNDTDESFSKLVGFMLW</sequence>
<dbReference type="AlphaFoldDB" id="A0A2J6QDG0"/>
<gene>
    <name evidence="4" type="ORF">NA56DRAFT_621709</name>
</gene>
<dbReference type="EMBL" id="KZ613473">
    <property type="protein sequence ID" value="PMD24302.1"/>
    <property type="molecule type" value="Genomic_DNA"/>
</dbReference>
<dbReference type="InterPro" id="IPR002182">
    <property type="entry name" value="NB-ARC"/>
</dbReference>
<dbReference type="InterPro" id="IPR027417">
    <property type="entry name" value="P-loop_NTPase"/>
</dbReference>
<dbReference type="SUPFAM" id="SSF48452">
    <property type="entry name" value="TPR-like"/>
    <property type="match status" value="1"/>
</dbReference>